<feature type="transmembrane region" description="Helical" evidence="7">
    <location>
        <begin position="342"/>
        <end position="360"/>
    </location>
</feature>
<dbReference type="Pfam" id="PF07690">
    <property type="entry name" value="MFS_1"/>
    <property type="match status" value="1"/>
</dbReference>
<feature type="transmembrane region" description="Helical" evidence="7">
    <location>
        <begin position="300"/>
        <end position="321"/>
    </location>
</feature>
<comment type="subcellular location">
    <subcellularLocation>
        <location evidence="1">Cell membrane</location>
        <topology evidence="1">Multi-pass membrane protein</topology>
    </subcellularLocation>
</comment>
<keyword evidence="3" id="KW-1003">Cell membrane</keyword>
<dbReference type="PRINTS" id="PR01036">
    <property type="entry name" value="TCRTETB"/>
</dbReference>
<organism evidence="9 10">
    <name type="scientific">Paenibacillus alvei</name>
    <name type="common">Bacillus alvei</name>
    <dbReference type="NCBI Taxonomy" id="44250"/>
    <lineage>
        <taxon>Bacteria</taxon>
        <taxon>Bacillati</taxon>
        <taxon>Bacillota</taxon>
        <taxon>Bacilli</taxon>
        <taxon>Bacillales</taxon>
        <taxon>Paenibacillaceae</taxon>
        <taxon>Paenibacillus</taxon>
    </lineage>
</organism>
<dbReference type="SUPFAM" id="SSF103473">
    <property type="entry name" value="MFS general substrate transporter"/>
    <property type="match status" value="1"/>
</dbReference>
<feature type="transmembrane region" description="Helical" evidence="7">
    <location>
        <begin position="160"/>
        <end position="182"/>
    </location>
</feature>
<dbReference type="RefSeq" id="WP_171418583.1">
    <property type="nucleotide sequence ID" value="NZ_JABFOR010000034.1"/>
</dbReference>
<feature type="transmembrane region" description="Helical" evidence="7">
    <location>
        <begin position="73"/>
        <end position="93"/>
    </location>
</feature>
<keyword evidence="2" id="KW-0813">Transport</keyword>
<dbReference type="InterPro" id="IPR020846">
    <property type="entry name" value="MFS_dom"/>
</dbReference>
<feature type="transmembrane region" description="Helical" evidence="7">
    <location>
        <begin position="7"/>
        <end position="26"/>
    </location>
</feature>
<evidence type="ECO:0000256" key="7">
    <source>
        <dbReference type="SAM" id="Phobius"/>
    </source>
</evidence>
<protein>
    <submittedName>
        <fullName evidence="9">MFS transporter</fullName>
    </submittedName>
</protein>
<comment type="caution">
    <text evidence="9">The sequence shown here is derived from an EMBL/GenBank/DDBJ whole genome shotgun (WGS) entry which is preliminary data.</text>
</comment>
<proteinExistence type="predicted"/>
<feature type="transmembrane region" description="Helical" evidence="7">
    <location>
        <begin position="136"/>
        <end position="154"/>
    </location>
</feature>
<evidence type="ECO:0000256" key="1">
    <source>
        <dbReference type="ARBA" id="ARBA00004651"/>
    </source>
</evidence>
<feature type="transmembrane region" description="Helical" evidence="7">
    <location>
        <begin position="277"/>
        <end position="294"/>
    </location>
</feature>
<dbReference type="EMBL" id="JABFOR010000034">
    <property type="protein sequence ID" value="NOJ72994.1"/>
    <property type="molecule type" value="Genomic_DNA"/>
</dbReference>
<evidence type="ECO:0000313" key="9">
    <source>
        <dbReference type="EMBL" id="NOJ72994.1"/>
    </source>
</evidence>
<evidence type="ECO:0000256" key="4">
    <source>
        <dbReference type="ARBA" id="ARBA00022692"/>
    </source>
</evidence>
<name>A0AAP6ZZV8_PAEAL</name>
<evidence type="ECO:0000256" key="6">
    <source>
        <dbReference type="ARBA" id="ARBA00023136"/>
    </source>
</evidence>
<gene>
    <name evidence="9" type="ORF">HMI46_20865</name>
</gene>
<dbReference type="Proteomes" id="UP000552038">
    <property type="component" value="Unassembled WGS sequence"/>
</dbReference>
<sequence length="397" mass="42499">MRSNAKLILYIVCLSTFFASLMQNIYSPIIPLLRDTFQVSLSMVNASVSVFIFIVAIMQIVCGALIDVKGARFILMPSIVIAIAASIGCAVTKDFAWFLVFRALQAVGTAAIPLIAATTIGSLFHGAERGSAMGSYQMLLSIAPAAAPVLGGFIGERYSYPGIFWFLTAVSVALLLANGLYYPKDTPKRAASISLRSMVVQYGAVFRNSVGRGILTLGFLYFFLYFAILVYLPALLTDHYHLSLAVVGLLYLPMAISTIIGTVVYKAIQAKVAHSKLFLYGNLLAAGSIIIFALTESYSLAGLSIGLVLYGIAGGVIAPLFSTMISSEFEEQRASALGVYNLIRYIGMSAGPLICGLVIAMLGSSIGFAAFGVLFAILTIWRGNRIHVQPVSHHVAK</sequence>
<dbReference type="InterPro" id="IPR050189">
    <property type="entry name" value="MFS_Efflux_Transporters"/>
</dbReference>
<keyword evidence="4 7" id="KW-0812">Transmembrane</keyword>
<dbReference type="InterPro" id="IPR036259">
    <property type="entry name" value="MFS_trans_sf"/>
</dbReference>
<dbReference type="Gene3D" id="1.20.1250.20">
    <property type="entry name" value="MFS general substrate transporter like domains"/>
    <property type="match status" value="1"/>
</dbReference>
<dbReference type="AlphaFoldDB" id="A0AAP6ZZV8"/>
<evidence type="ECO:0000256" key="3">
    <source>
        <dbReference type="ARBA" id="ARBA00022475"/>
    </source>
</evidence>
<dbReference type="PANTHER" id="PTHR43124">
    <property type="entry name" value="PURINE EFFLUX PUMP PBUE"/>
    <property type="match status" value="1"/>
</dbReference>
<evidence type="ECO:0000313" key="10">
    <source>
        <dbReference type="Proteomes" id="UP000552038"/>
    </source>
</evidence>
<dbReference type="PROSITE" id="PS50850">
    <property type="entry name" value="MFS"/>
    <property type="match status" value="1"/>
</dbReference>
<feature type="transmembrane region" description="Helical" evidence="7">
    <location>
        <begin position="366"/>
        <end position="383"/>
    </location>
</feature>
<dbReference type="CDD" id="cd17474">
    <property type="entry name" value="MFS_YfmO_like"/>
    <property type="match status" value="1"/>
</dbReference>
<accession>A0AAP6ZZV8</accession>
<dbReference type="GO" id="GO:0005886">
    <property type="term" value="C:plasma membrane"/>
    <property type="evidence" value="ECO:0007669"/>
    <property type="project" value="UniProtKB-SubCell"/>
</dbReference>
<feature type="domain" description="Major facilitator superfamily (MFS) profile" evidence="8">
    <location>
        <begin position="8"/>
        <end position="387"/>
    </location>
</feature>
<dbReference type="GO" id="GO:0022857">
    <property type="term" value="F:transmembrane transporter activity"/>
    <property type="evidence" value="ECO:0007669"/>
    <property type="project" value="InterPro"/>
</dbReference>
<feature type="transmembrane region" description="Helical" evidence="7">
    <location>
        <begin position="99"/>
        <end position="124"/>
    </location>
</feature>
<feature type="transmembrane region" description="Helical" evidence="7">
    <location>
        <begin position="46"/>
        <end position="66"/>
    </location>
</feature>
<evidence type="ECO:0000256" key="5">
    <source>
        <dbReference type="ARBA" id="ARBA00022989"/>
    </source>
</evidence>
<feature type="transmembrane region" description="Helical" evidence="7">
    <location>
        <begin position="214"/>
        <end position="236"/>
    </location>
</feature>
<feature type="transmembrane region" description="Helical" evidence="7">
    <location>
        <begin position="242"/>
        <end position="265"/>
    </location>
</feature>
<evidence type="ECO:0000256" key="2">
    <source>
        <dbReference type="ARBA" id="ARBA00022448"/>
    </source>
</evidence>
<keyword evidence="5 7" id="KW-1133">Transmembrane helix</keyword>
<evidence type="ECO:0000259" key="8">
    <source>
        <dbReference type="PROSITE" id="PS50850"/>
    </source>
</evidence>
<dbReference type="PANTHER" id="PTHR43124:SF3">
    <property type="entry name" value="CHLORAMPHENICOL EFFLUX PUMP RV0191"/>
    <property type="match status" value="1"/>
</dbReference>
<keyword evidence="6 7" id="KW-0472">Membrane</keyword>
<reference evidence="9 10" key="1">
    <citation type="submission" date="2020-05" db="EMBL/GenBank/DDBJ databases">
        <title>Whole genome sequencing and identification of novel metabolites from Paenibacillus alvei strain JR949.</title>
        <authorList>
            <person name="Rajendhran J."/>
            <person name="Sree Pranav P."/>
            <person name="Mahalakshmi B."/>
            <person name="Karthikeyan R."/>
        </authorList>
    </citation>
    <scope>NUCLEOTIDE SEQUENCE [LARGE SCALE GENOMIC DNA]</scope>
    <source>
        <strain evidence="9 10">JR949</strain>
    </source>
</reference>
<dbReference type="InterPro" id="IPR011701">
    <property type="entry name" value="MFS"/>
</dbReference>